<feature type="domain" description="Cadherin" evidence="22">
    <location>
        <begin position="785"/>
        <end position="890"/>
    </location>
</feature>
<accession>A0A7I8X1N6</accession>
<feature type="domain" description="Cadherin" evidence="22">
    <location>
        <begin position="3251"/>
        <end position="3344"/>
    </location>
</feature>
<dbReference type="PROSITE" id="PS50025">
    <property type="entry name" value="LAM_G_DOMAIN"/>
    <property type="match status" value="1"/>
</dbReference>
<dbReference type="Gene3D" id="2.60.40.60">
    <property type="entry name" value="Cadherins"/>
    <property type="match status" value="25"/>
</dbReference>
<organism evidence="23 24">
    <name type="scientific">Bursaphelenchus xylophilus</name>
    <name type="common">Pinewood nematode worm</name>
    <name type="synonym">Aphelenchoides xylophilus</name>
    <dbReference type="NCBI Taxonomy" id="6326"/>
    <lineage>
        <taxon>Eukaryota</taxon>
        <taxon>Metazoa</taxon>
        <taxon>Ecdysozoa</taxon>
        <taxon>Nematoda</taxon>
        <taxon>Chromadorea</taxon>
        <taxon>Rhabditida</taxon>
        <taxon>Tylenchina</taxon>
        <taxon>Tylenchomorpha</taxon>
        <taxon>Aphelenchoidea</taxon>
        <taxon>Aphelenchoididae</taxon>
        <taxon>Bursaphelenchus</taxon>
    </lineage>
</organism>
<dbReference type="SUPFAM" id="SSF49313">
    <property type="entry name" value="Cadherin-like"/>
    <property type="match status" value="23"/>
</dbReference>
<reference evidence="23" key="1">
    <citation type="submission" date="2020-09" db="EMBL/GenBank/DDBJ databases">
        <authorList>
            <person name="Kikuchi T."/>
        </authorList>
    </citation>
    <scope>NUCLEOTIDE SEQUENCE</scope>
    <source>
        <strain evidence="23">Ka4C1</strain>
    </source>
</reference>
<keyword evidence="10 18" id="KW-1133">Transmembrane helix</keyword>
<dbReference type="FunFam" id="2.10.25.10:FF:000472">
    <property type="entry name" value="Uncharacterized protein, isoform A"/>
    <property type="match status" value="1"/>
</dbReference>
<feature type="disulfide bond" evidence="16">
    <location>
        <begin position="3836"/>
        <end position="3863"/>
    </location>
</feature>
<feature type="domain" description="Cadherin" evidence="22">
    <location>
        <begin position="2536"/>
        <end position="2635"/>
    </location>
</feature>
<feature type="domain" description="Cadherin" evidence="22">
    <location>
        <begin position="1914"/>
        <end position="2018"/>
    </location>
</feature>
<keyword evidence="9" id="KW-0130">Cell adhesion</keyword>
<evidence type="ECO:0000259" key="20">
    <source>
        <dbReference type="PROSITE" id="PS50025"/>
    </source>
</evidence>
<evidence type="ECO:0000256" key="9">
    <source>
        <dbReference type="ARBA" id="ARBA00022889"/>
    </source>
</evidence>
<dbReference type="InterPro" id="IPR001881">
    <property type="entry name" value="EGF-like_Ca-bd_dom"/>
</dbReference>
<dbReference type="PROSITE" id="PS00232">
    <property type="entry name" value="CADHERIN_1"/>
    <property type="match status" value="6"/>
</dbReference>
<evidence type="ECO:0000256" key="11">
    <source>
        <dbReference type="ARBA" id="ARBA00023136"/>
    </source>
</evidence>
<dbReference type="GO" id="GO:0005509">
    <property type="term" value="F:calcium ion binding"/>
    <property type="evidence" value="ECO:0007669"/>
    <property type="project" value="UniProtKB-UniRule"/>
</dbReference>
<keyword evidence="4 18" id="KW-0812">Transmembrane</keyword>
<feature type="signal peptide" evidence="19">
    <location>
        <begin position="1"/>
        <end position="16"/>
    </location>
</feature>
<keyword evidence="24" id="KW-1185">Reference proteome</keyword>
<dbReference type="GO" id="GO:0005886">
    <property type="term" value="C:plasma membrane"/>
    <property type="evidence" value="ECO:0007669"/>
    <property type="project" value="UniProtKB-SubCell"/>
</dbReference>
<dbReference type="SMART" id="SM00112">
    <property type="entry name" value="CA"/>
    <property type="match status" value="24"/>
</dbReference>
<keyword evidence="2" id="KW-1003">Cell membrane</keyword>
<feature type="domain" description="Cadherin" evidence="22">
    <location>
        <begin position="1724"/>
        <end position="1818"/>
    </location>
</feature>
<evidence type="ECO:0000259" key="21">
    <source>
        <dbReference type="PROSITE" id="PS50026"/>
    </source>
</evidence>
<dbReference type="Gene3D" id="2.10.25.10">
    <property type="entry name" value="Laminin"/>
    <property type="match status" value="4"/>
</dbReference>
<dbReference type="EMBL" id="CAJFDI010000006">
    <property type="protein sequence ID" value="CAD5234633.1"/>
    <property type="molecule type" value="Genomic_DNA"/>
</dbReference>
<dbReference type="InterPro" id="IPR001791">
    <property type="entry name" value="Laminin_G"/>
</dbReference>
<dbReference type="InterPro" id="IPR020894">
    <property type="entry name" value="Cadherin_CS"/>
</dbReference>
<feature type="disulfide bond" evidence="15">
    <location>
        <begin position="3647"/>
        <end position="3656"/>
    </location>
</feature>
<dbReference type="CDD" id="cd00110">
    <property type="entry name" value="LamG"/>
    <property type="match status" value="1"/>
</dbReference>
<feature type="chain" id="PRO_5036204459" evidence="19">
    <location>
        <begin position="17"/>
        <end position="4184"/>
    </location>
</feature>
<feature type="domain" description="Cadherin" evidence="22">
    <location>
        <begin position="891"/>
        <end position="992"/>
    </location>
</feature>
<dbReference type="SMR" id="A0A7I8X1N6"/>
<dbReference type="GO" id="GO:0007411">
    <property type="term" value="P:axon guidance"/>
    <property type="evidence" value="ECO:0007669"/>
    <property type="project" value="UniProtKB-ARBA"/>
</dbReference>
<dbReference type="SUPFAM" id="SSF49899">
    <property type="entry name" value="Concanavalin A-like lectins/glucanases"/>
    <property type="match status" value="1"/>
</dbReference>
<evidence type="ECO:0000256" key="2">
    <source>
        <dbReference type="ARBA" id="ARBA00022475"/>
    </source>
</evidence>
<comment type="caution">
    <text evidence="23">The sequence shown here is derived from an EMBL/GenBank/DDBJ whole genome shotgun (WGS) entry which is preliminary data.</text>
</comment>
<feature type="disulfide bond" evidence="15">
    <location>
        <begin position="3895"/>
        <end position="3904"/>
    </location>
</feature>
<dbReference type="PROSITE" id="PS00022">
    <property type="entry name" value="EGF_1"/>
    <property type="match status" value="4"/>
</dbReference>
<evidence type="ECO:0000256" key="14">
    <source>
        <dbReference type="PROSITE-ProRule" id="PRU00043"/>
    </source>
</evidence>
<dbReference type="InterPro" id="IPR013320">
    <property type="entry name" value="ConA-like_dom_sf"/>
</dbReference>
<feature type="domain" description="Cadherin" evidence="22">
    <location>
        <begin position="2225"/>
        <end position="2336"/>
    </location>
</feature>
<dbReference type="CDD" id="cd00054">
    <property type="entry name" value="EGF_CA"/>
    <property type="match status" value="4"/>
</dbReference>
<feature type="domain" description="Cadherin" evidence="22">
    <location>
        <begin position="2636"/>
        <end position="2735"/>
    </location>
</feature>
<evidence type="ECO:0000259" key="22">
    <source>
        <dbReference type="PROSITE" id="PS50268"/>
    </source>
</evidence>
<feature type="domain" description="Cadherin" evidence="22">
    <location>
        <begin position="993"/>
        <end position="1097"/>
    </location>
</feature>
<feature type="domain" description="Cadherin" evidence="22">
    <location>
        <begin position="356"/>
        <end position="463"/>
    </location>
</feature>
<feature type="domain" description="EGF-like" evidence="21">
    <location>
        <begin position="3947"/>
        <end position="3983"/>
    </location>
</feature>
<dbReference type="InterPro" id="IPR000742">
    <property type="entry name" value="EGF"/>
</dbReference>
<evidence type="ECO:0000313" key="24">
    <source>
        <dbReference type="Proteomes" id="UP000659654"/>
    </source>
</evidence>
<name>A0A7I8X1N6_BURXY</name>
<dbReference type="Pfam" id="PF00028">
    <property type="entry name" value="Cadherin"/>
    <property type="match status" value="13"/>
</dbReference>
<evidence type="ECO:0000256" key="12">
    <source>
        <dbReference type="ARBA" id="ARBA00023157"/>
    </source>
</evidence>
<keyword evidence="12 15" id="KW-1015">Disulfide bond</keyword>
<feature type="region of interest" description="Disordered" evidence="17">
    <location>
        <begin position="4118"/>
        <end position="4184"/>
    </location>
</feature>
<dbReference type="CDD" id="cd11304">
    <property type="entry name" value="Cadherin_repeat"/>
    <property type="match status" value="22"/>
</dbReference>
<protein>
    <submittedName>
        <fullName evidence="23">(pine wood nematode) hypothetical protein</fullName>
    </submittedName>
</protein>
<dbReference type="FunFam" id="2.60.40.60:FF:000123">
    <property type="entry name" value="Protocadherin beta 4"/>
    <property type="match status" value="1"/>
</dbReference>
<evidence type="ECO:0000256" key="17">
    <source>
        <dbReference type="SAM" id="MobiDB-lite"/>
    </source>
</evidence>
<dbReference type="SMART" id="SM00179">
    <property type="entry name" value="EGF_CA"/>
    <property type="match status" value="3"/>
</dbReference>
<dbReference type="PRINTS" id="PR00205">
    <property type="entry name" value="CADHERIN"/>
</dbReference>
<dbReference type="FunFam" id="2.60.40.60:FF:000037">
    <property type="entry name" value="FAT atypical cadherin 1"/>
    <property type="match status" value="1"/>
</dbReference>
<keyword evidence="5" id="KW-0479">Metal-binding</keyword>
<dbReference type="PROSITE" id="PS50026">
    <property type="entry name" value="EGF_3"/>
    <property type="match status" value="4"/>
</dbReference>
<evidence type="ECO:0000256" key="7">
    <source>
        <dbReference type="ARBA" id="ARBA00022737"/>
    </source>
</evidence>
<evidence type="ECO:0000256" key="13">
    <source>
        <dbReference type="ARBA" id="ARBA00023180"/>
    </source>
</evidence>
<evidence type="ECO:0000256" key="3">
    <source>
        <dbReference type="ARBA" id="ARBA00022536"/>
    </source>
</evidence>
<feature type="domain" description="Cadherin" evidence="22">
    <location>
        <begin position="3140"/>
        <end position="3242"/>
    </location>
</feature>
<feature type="domain" description="Cadherin" evidence="22">
    <location>
        <begin position="1419"/>
        <end position="1477"/>
    </location>
</feature>
<feature type="domain" description="Cadherin" evidence="22">
    <location>
        <begin position="1114"/>
        <end position="1203"/>
    </location>
</feature>
<dbReference type="InterPro" id="IPR002126">
    <property type="entry name" value="Cadherin-like_dom"/>
</dbReference>
<feature type="domain" description="Cadherin" evidence="22">
    <location>
        <begin position="2929"/>
        <end position="3039"/>
    </location>
</feature>
<dbReference type="PROSITE" id="PS01186">
    <property type="entry name" value="EGF_2"/>
    <property type="match status" value="2"/>
</dbReference>
<dbReference type="OrthoDB" id="5855789at2759"/>
<dbReference type="Proteomes" id="UP000659654">
    <property type="component" value="Unassembled WGS sequence"/>
</dbReference>
<evidence type="ECO:0000256" key="15">
    <source>
        <dbReference type="PROSITE-ProRule" id="PRU00076"/>
    </source>
</evidence>
<proteinExistence type="predicted"/>
<dbReference type="GO" id="GO:0007156">
    <property type="term" value="P:homophilic cell adhesion via plasma membrane adhesion molecules"/>
    <property type="evidence" value="ECO:0007669"/>
    <property type="project" value="InterPro"/>
</dbReference>
<keyword evidence="6 19" id="KW-0732">Signal</keyword>
<evidence type="ECO:0000256" key="5">
    <source>
        <dbReference type="ARBA" id="ARBA00022723"/>
    </source>
</evidence>
<dbReference type="PANTHER" id="PTHR24026">
    <property type="entry name" value="FAT ATYPICAL CADHERIN-RELATED"/>
    <property type="match status" value="1"/>
</dbReference>
<feature type="region of interest" description="Disordered" evidence="17">
    <location>
        <begin position="4054"/>
        <end position="4081"/>
    </location>
</feature>
<dbReference type="PROSITE" id="PS00010">
    <property type="entry name" value="ASX_HYDROXYL"/>
    <property type="match status" value="1"/>
</dbReference>
<keyword evidence="11 18" id="KW-0472">Membrane</keyword>
<feature type="domain" description="Cadherin" evidence="22">
    <location>
        <begin position="682"/>
        <end position="784"/>
    </location>
</feature>
<feature type="disulfide bond" evidence="15">
    <location>
        <begin position="3933"/>
        <end position="3942"/>
    </location>
</feature>
<dbReference type="PROSITE" id="PS50268">
    <property type="entry name" value="CADHERIN_2"/>
    <property type="match status" value="24"/>
</dbReference>
<comment type="subcellular location">
    <subcellularLocation>
        <location evidence="1">Cell membrane</location>
        <topology evidence="1">Single-pass type I membrane protein</topology>
    </subcellularLocation>
</comment>
<evidence type="ECO:0000256" key="4">
    <source>
        <dbReference type="ARBA" id="ARBA00022692"/>
    </source>
</evidence>
<feature type="domain" description="Cadherin" evidence="22">
    <location>
        <begin position="28"/>
        <end position="145"/>
    </location>
</feature>
<feature type="domain" description="EGF-like" evidence="21">
    <location>
        <begin position="3867"/>
        <end position="3905"/>
    </location>
</feature>
<feature type="domain" description="Cadherin" evidence="22">
    <location>
        <begin position="575"/>
        <end position="681"/>
    </location>
</feature>
<dbReference type="Gene3D" id="2.60.120.200">
    <property type="match status" value="1"/>
</dbReference>
<evidence type="ECO:0000256" key="10">
    <source>
        <dbReference type="ARBA" id="ARBA00022989"/>
    </source>
</evidence>
<feature type="disulfide bond" evidence="15">
    <location>
        <begin position="3973"/>
        <end position="3982"/>
    </location>
</feature>
<dbReference type="InterPro" id="IPR000152">
    <property type="entry name" value="EGF-type_Asp/Asn_hydroxyl_site"/>
</dbReference>
<evidence type="ECO:0000256" key="8">
    <source>
        <dbReference type="ARBA" id="ARBA00022837"/>
    </source>
</evidence>
<comment type="caution">
    <text evidence="15">Lacks conserved residue(s) required for the propagation of feature annotation.</text>
</comment>
<evidence type="ECO:0000256" key="18">
    <source>
        <dbReference type="SAM" id="Phobius"/>
    </source>
</evidence>
<feature type="transmembrane region" description="Helical" evidence="18">
    <location>
        <begin position="4001"/>
        <end position="4022"/>
    </location>
</feature>
<feature type="domain" description="EGF-like" evidence="21">
    <location>
        <begin position="3907"/>
        <end position="3943"/>
    </location>
</feature>
<feature type="domain" description="Cadherin" evidence="22">
    <location>
        <begin position="3040"/>
        <end position="3139"/>
    </location>
</feature>
<dbReference type="SMART" id="SM00282">
    <property type="entry name" value="LamG"/>
    <property type="match status" value="1"/>
</dbReference>
<evidence type="ECO:0000256" key="1">
    <source>
        <dbReference type="ARBA" id="ARBA00004251"/>
    </source>
</evidence>
<dbReference type="PANTHER" id="PTHR24026:SF133">
    <property type="entry name" value="CADHERIN-RELATED FAMILY MEMBER 2"/>
    <property type="match status" value="1"/>
</dbReference>
<feature type="domain" description="Cadherin" evidence="22">
    <location>
        <begin position="2019"/>
        <end position="2120"/>
    </location>
</feature>
<gene>
    <name evidence="23" type="ORF">BXYJ_LOCUS14724</name>
</gene>
<dbReference type="Pfam" id="PF00008">
    <property type="entry name" value="EGF"/>
    <property type="match status" value="2"/>
</dbReference>
<feature type="domain" description="Cadherin" evidence="22">
    <location>
        <begin position="146"/>
        <end position="253"/>
    </location>
</feature>
<dbReference type="SMART" id="SM00181">
    <property type="entry name" value="EGF"/>
    <property type="match status" value="5"/>
</dbReference>
<keyword evidence="8 14" id="KW-0106">Calcium</keyword>
<sequence length="4184" mass="468188">MSASLLLLVLVHWALASHQPDPGIFQFTHPIYNLSISEKWELNSPAWTTTPQRVGVYMPSGYDNVKFKIVQGDGISTFKLASKRIGNFAYLSISLKDGEILNRELQDEYDLIIKASAKNKREGNFETQCLINIKVIDDNDILPFFRDPEYKVDVDNRIPPNSRLVQLRAVDADTGLNGELLYSLRAPSDFFYVEPKSGWIRSFKPLVSGSFILTCLVEDRSSRLFFRKRNSGFNSEVNVTINVREAPSSPPILSQKTFPLRYFNEGPQKAALLEISEIDTQIDLSSDVLERGDTVLQRISSTQYLLYVSKIQRKSPEAVSLILKDNKNKVFTAENISLVMDSESRSVWFNGATEEETPRIKLSVSENILENTIIYRFRANTSYLQDQSNVKYRIHGKDNSKLPFLLERNTGIMRAKSSLIGSHQKIFEFSVVAKLENIDDRAEKAFLDVFVTVIPVNLKCPKFTNLPIDLWLNLKDSKPGQSIFIPKVDMDNVIFKLKTSEEFSDYFRLDNGAVVLNKSVNTPSQFTILAMNKCDSVLLYTSALLSVTFNSTSKTRAHGYVNDTCSMKNLYLPIFDKIKPLRTTDTAAVGKSVGFVSARDNDYGINGLVRYTSPDSFFNVNSHTGEITVIRELDALVNGSSDVYKHEMLIEATDMAFEGRKSALQKVQIAVERSNLHAPVFEKSNYYIRIKEDTLIEGELARVKAIDEDSGANGRVEYRLAIETDLVSVDPDTGAFRLERPLDREIQPFFTFPVLAIDRGTPPRHTSCNVTINLEDINDNSPVCLKEIHEVHVYEDLPNGALITCLAVNDIDDGDNAKLIYKMDKDMPFAIDAESGCLMSKLNEPLDFEDVDEYKFNVTVSDRGHPQRSTRCPVIIRIEDVNENLLPPIFTKTVYEAEIDENTMETTKLVTVKATDPEEKKVNYRISGGDGLGFFTVDKASGDVFAVEPLNAEVQEYYWLAIEAQDESRKPLSATTFVMIKVKDVNDHSPLFGEPVYYGRIVENSEANKVVVRLNATDNDLTNNTVTYEMEKGNVQSNFILDQNTGFLVTGRRHLDRETQPVHELYVKACDSSPKPLCTSVLVIVTVLDKNDNAPKFKQTAISLKIPAKKVGFLTRVFADDADEDGPNSLLTYNLEGNTDTRFSIDEYGRFFTSEPILPNAIINFTVSAEDNGETRLRSDVSVTLTAVEPVSTSNHSNHPPIFKSPEKWRHLYASDRDAVGTVLGRVEVEDADGDPLWYTITNTFWNPNETFTFHGNNGELVLARRVNLIDINLKTIELEIMVSDGWMEVYEKINIHITRSLHIRPTFEQTTNEVELSDGFAVGYVIHQLHSQINSTNSGVSHAQNIVYNIHSIDEILAKDSIKVDSATGSLLLEKPLTQLIGRRFNVVVAAKVNGGLESFAMVTFKRIPVNRYAPKCVDKTFDFYCEENGEVGRVLAFDLDEEINGEVEYSVQSGDPDKIFNIQNNTGIITAVKPILEKATILVKVEDKAKVNAKSSICKVNVFRRNGVSALKFKKDYNRLAVRTLSYVNEPLLILEADHDDFVSLGSKDCKLAQVGFGNGIVRQKQFLGPNDIDKKICVVYGQSYDQIIYRNLTVTPIGDDQDVSMAYELHGYVRGDAFPGTPVFTDKNLTQKLRIPTKGKKPRVISPQERYFGVDSNGFVYTKDLRSIPGMNFWTFLIGMQTSELTTALINVYIDLILANKNAPIFGDELQFDLSIPAYQGTRIGTLTATDPDGDVVKYALRSSAGFGNKIKLNRDSGEIALTSDVLTLKSKQEILEVIASDGMHTTIQRVTILIQNKHQTLKCRSEYIVNAPENYTSSHPKELLQLDWPLNSEFGENFDFQILNDESMTFNLDYQLGTLYLLGQNPIDRERTSELNIIVKTTSLHKAERFCHSMIHVKVDDVNDCIPQFHHLPYEIWLSEDVREGERLLTVKAKDEDVGLYGSVRYALDSDAVEFIEINKIDGKVRLKKKMDDAQANVGNVYRFHVIAQDQGNPPLQSKAEVVIHISDRNQPIFSHTRYTSRISEASAPGTTIFNVHAKSNTNGTLAYVISDGDPKKQFSMDFFTGRIMVNSELDREETPEYILEVKAIDLSRKRMNASAYVKVTVDDVNDTPPTFLQQIYQFEIPESASEGILIGTVKAIDKDLTPKDNVIKYSIHNGDKDVISIDAHTGMIYLSKKLDFETKNEFEWILNASDSDGFTSEALLRLKIKDENDNPPKFVSQEPLIIILSSDSTTGQFIHQLEIEDPDTVLTSVPSHVFGIVTGDETMFTLDSNVGILRRTRDFDSEELKNLKLGNIQVYNLNITVSDGLFTTPLQVKVIFKPSTQQLEPLTFESLTSTVVINENRVIPNKTVVKALSSIGGIAPKTYNSTIAQPLLTVNSNTGNVYLAQRPARSAEPVFVPFLVQDAYNNIAVQRMEVKIESDNINSPRFIAPSDGYSLHISSASMDGDRIAKILALDDDEEDVLEYSINPTPDFLGLDPKTGYLTVKGMVRVESNDVDVDVTVSDRNNPPHISSTKINIQIVDGPVPQFSRFHYFFSISEDAAQGKLIGQLMASQGENVKYDIPQSDNKRSVPFLVEEESGRITLQQKIDREIEKKYDFVVRVRDRDQRTAFSYVTINVVDVNDNPPTFETNLRELSIREDVPKNTVIFIFLATDKDAGDNSKLSYELNENGHFKIDKEQGFLTVKSELDRETKDRHQLKITARDEGGLSSTFNFTIKVLDVNDNAPQFDQLMYRVTIPLKGLKIGQKIVDFKVTDADTAAVQNVSVSVFTHPSNNYLAINGSTVILKRIPVDRVRVSGKLIGFDGVYSSQADIEVMFVGDPESTECDEKEEKIILKSIHSNQLIRDLGNNNVVLSNHLVDAQKLSFQIVNGSKLIVKDDVIPGNYSLRIRSKIRSVHQDAIFCMKLLTIQILNYNKVAPQFSLQEYAVHYNENQRASEDKMNLVLKLEARDTDLGIFGDIKYNVVEKESIPEAAKYFYLDEFSGALMAKGTIDREKYSNFTLKVEAVDGGGLKDYANVRIYIDDTNDNEPQFEQPVYHLKILENEAIGYEVLRLIALDPDNNTQLSFYLKDAQARNYLSLDQKSGVLKLLKSLDYEAIQRLKFDVIVSDGELNSTALIDIEVLDVNDNSPRFERTIYEVTCKENTKPGSDVIQVKASDPDSQHFGKISYSISGEDAQLFTITDNGIIKTTGQLDFEKQKIYRLNVRAVDGGTPALSDDCLVTVVVEDVNDNPPIFDICNLTAVIQEGVEAGQALLRVSISDNDGDKFGAPFRLEITGAGASAFTFDPLMNLITTRQLSYNEQNVYNLTVTAYDSGDLSSSCPLKVFVKQQSRHPPQVQPQTILINTLMGEFSVKNLGKVYASDKDPADMLRYALVQGETSKKTPQISVDPIQGTLSALSTLLPGLHRFNVSVTDGKYTVYTPITIDVTNIDQEALENSVSVRMGGIGINDFIQRYMGKLHEVLVKVLGVKMTSMRILAVQDVMSHRKTKRSPEAVIVPPAASQLEVELLLTVLRESGGYHRPVYVKQKITEGIARITAESGLEVTSLTSEICRRDTCSKGECRDRIWLDNVNSNSFDDPQTGNFYSFPRFQRTFECICRQGFGGRHCDVAVNQCSQDDVCSKAEVCVPMEDDPSGQECICPPGTKGDRCRENTCPNAAECSQKASLSMLGQGYFQMFIGQSIEQRMDISIEFKTASRSAVIMHGEGLSDFHVLRIVDGYLEYEWDCGSGPGEVKIHQKLVDDGKWHTVRVVRRRKHVQMILDDTFNGANSSMGMNDVINLYSDSMVLTFGANVTDMNTKKKSFDSLTLSISLQSASELHKIIQNGLVGCIGRIGLDGFDLPKTPQGLRMYNARIGCDAQLMGPCLNAPCLNQGQCFPKKDSNSYSCICPQRYTGVKCEIDLNACASNPCPKGIKCHNLYNDFHCSCPPGFTGKTCQMHGDWDPCVTNPCGPFGVCRREKATFTCSCSDGFGGNFCSERVPHLLPDSLLPGSPQFYILLAGVLLALLLAAIIVILCRRQNQNMNKKSQDSDRLPLEDASDPLIATPVPAVYRNPTGVGTEKPPPRPPRQRNHNANLPTVEVRPMPSIHRNNVETPPQPPKHRNLYDTAADLELKPQPPPHRSLTKNEKKMTEDPLDTDEGSDYLTMKPVKRSPTTPPKHQKGTDMVKLYDNPTDAPDG</sequence>
<feature type="disulfide bond" evidence="15">
    <location>
        <begin position="3876"/>
        <end position="3893"/>
    </location>
</feature>
<dbReference type="Pfam" id="PF02210">
    <property type="entry name" value="Laminin_G_2"/>
    <property type="match status" value="1"/>
</dbReference>
<feature type="domain" description="Laminin G" evidence="20">
    <location>
        <begin position="3670"/>
        <end position="3863"/>
    </location>
</feature>
<keyword evidence="3 15" id="KW-0245">EGF-like domain</keyword>
<feature type="domain" description="Cadherin" evidence="22">
    <location>
        <begin position="2438"/>
        <end position="2535"/>
    </location>
</feature>
<dbReference type="EMBL" id="CAJFCV020000006">
    <property type="protein sequence ID" value="CAG9130525.1"/>
    <property type="molecule type" value="Genomic_DNA"/>
</dbReference>
<dbReference type="FunFam" id="2.60.40.60:FF:000021">
    <property type="entry name" value="FAT atypical cadherin 1"/>
    <property type="match status" value="1"/>
</dbReference>
<dbReference type="FunFam" id="2.60.40.60:FF:000058">
    <property type="entry name" value="FAT atypical cadherin 3"/>
    <property type="match status" value="1"/>
</dbReference>
<dbReference type="InterPro" id="IPR015919">
    <property type="entry name" value="Cadherin-like_sf"/>
</dbReference>
<evidence type="ECO:0000256" key="6">
    <source>
        <dbReference type="ARBA" id="ARBA00022729"/>
    </source>
</evidence>
<dbReference type="FunFam" id="2.60.40.60:FF:000020">
    <property type="entry name" value="Dachsous cadherin-related 1b"/>
    <property type="match status" value="5"/>
</dbReference>
<evidence type="ECO:0000256" key="19">
    <source>
        <dbReference type="SAM" id="SignalP"/>
    </source>
</evidence>
<dbReference type="FunFam" id="2.60.40.60:FF:000015">
    <property type="entry name" value="FAT atypical cadherin 1"/>
    <property type="match status" value="1"/>
</dbReference>
<evidence type="ECO:0000313" key="23">
    <source>
        <dbReference type="EMBL" id="CAD5234633.1"/>
    </source>
</evidence>
<dbReference type="SUPFAM" id="SSF57196">
    <property type="entry name" value="EGF/Laminin"/>
    <property type="match status" value="3"/>
</dbReference>
<keyword evidence="7" id="KW-0677">Repeat</keyword>
<feature type="domain" description="Cadherin" evidence="22">
    <location>
        <begin position="1842"/>
        <end position="1913"/>
    </location>
</feature>
<keyword evidence="13" id="KW-0325">Glycoprotein</keyword>
<feature type="domain" description="EGF-like" evidence="21">
    <location>
        <begin position="3617"/>
        <end position="3657"/>
    </location>
</feature>
<feature type="domain" description="Cadherin" evidence="22">
    <location>
        <begin position="2121"/>
        <end position="2223"/>
    </location>
</feature>
<dbReference type="Proteomes" id="UP000582659">
    <property type="component" value="Unassembled WGS sequence"/>
</dbReference>
<evidence type="ECO:0000256" key="16">
    <source>
        <dbReference type="PROSITE-ProRule" id="PRU00122"/>
    </source>
</evidence>
<feature type="domain" description="Cadherin" evidence="22">
    <location>
        <begin position="1206"/>
        <end position="1308"/>
    </location>
</feature>